<evidence type="ECO:0008006" key="4">
    <source>
        <dbReference type="Google" id="ProtNLM"/>
    </source>
</evidence>
<reference evidence="2 3" key="1">
    <citation type="submission" date="2011-08" db="EMBL/GenBank/DDBJ databases">
        <title>The Genome Sequence of Plasmodium vivax Mauritania I.</title>
        <authorList>
            <consortium name="The Broad Institute Genome Sequencing Platform"/>
            <consortium name="The Broad Institute Genome Sequencing Center for Infectious Disease"/>
            <person name="Neafsey D."/>
            <person name="Carlton J."/>
            <person name="Barnwell J."/>
            <person name="Collins W."/>
            <person name="Escalante A."/>
            <person name="Mullikin J."/>
            <person name="Saul A."/>
            <person name="Guigo R."/>
            <person name="Camara F."/>
            <person name="Young S.K."/>
            <person name="Zeng Q."/>
            <person name="Gargeya S."/>
            <person name="Fitzgerald M."/>
            <person name="Haas B."/>
            <person name="Abouelleil A."/>
            <person name="Alvarado L."/>
            <person name="Arachchi H.M."/>
            <person name="Berlin A."/>
            <person name="Brown A."/>
            <person name="Chapman S.B."/>
            <person name="Chen Z."/>
            <person name="Dunbar C."/>
            <person name="Freedman E."/>
            <person name="Gearin G."/>
            <person name="Gellesch M."/>
            <person name="Goldberg J."/>
            <person name="Griggs A."/>
            <person name="Gujja S."/>
            <person name="Heiman D."/>
            <person name="Howarth C."/>
            <person name="Larson L."/>
            <person name="Lui A."/>
            <person name="MacDonald P.J.P."/>
            <person name="Montmayeur A."/>
            <person name="Murphy C."/>
            <person name="Neiman D."/>
            <person name="Pearson M."/>
            <person name="Priest M."/>
            <person name="Roberts A."/>
            <person name="Saif S."/>
            <person name="Shea T."/>
            <person name="Shenoy N."/>
            <person name="Sisk P."/>
            <person name="Stolte C."/>
            <person name="Sykes S."/>
            <person name="Wortman J."/>
            <person name="Nusbaum C."/>
            <person name="Birren B."/>
        </authorList>
    </citation>
    <scope>NUCLEOTIDE SEQUENCE [LARGE SCALE GENOMIC DNA]</scope>
    <source>
        <strain evidence="2 3">Mauritania I</strain>
    </source>
</reference>
<dbReference type="AlphaFoldDB" id="A0A0J9TI32"/>
<keyword evidence="1" id="KW-1133">Transmembrane helix</keyword>
<evidence type="ECO:0000313" key="3">
    <source>
        <dbReference type="Proteomes" id="UP000053776"/>
    </source>
</evidence>
<dbReference type="EMBL" id="KQ235013">
    <property type="protein sequence ID" value="KMZ94884.1"/>
    <property type="molecule type" value="Genomic_DNA"/>
</dbReference>
<sequence length="282" mass="33581">MGYLSMILFYLAIIIIVIILIYTLIKLRKYGKMRCNFDKYIDEKCNAYKTFDIIFPRSLAKHVHEKDLHNTNLRKIILNHVKDTKVKNLEENRPTYSKIKKNESSNIDIYMKEYKSRYEKKKGLYKLDCYCEKKLFDKFDYLHKIAEKRNNCRTSFMEKTLNRYGCRLYIFSLIPLVGLIFPALFCKEEGEGNPLISFCTHPSHSESGDYKDCKAEIVSETTLAYLNITNYLNRIIFSFIIPTIYFSMIIYGFIKVVKYERIKSGKDKMSFKEYCHFCKDLF</sequence>
<organism evidence="2 3">
    <name type="scientific">Plasmodium vivax Mauritania I</name>
    <dbReference type="NCBI Taxonomy" id="1035515"/>
    <lineage>
        <taxon>Eukaryota</taxon>
        <taxon>Sar</taxon>
        <taxon>Alveolata</taxon>
        <taxon>Apicomplexa</taxon>
        <taxon>Aconoidasida</taxon>
        <taxon>Haemosporida</taxon>
        <taxon>Plasmodiidae</taxon>
        <taxon>Plasmodium</taxon>
        <taxon>Plasmodium (Plasmodium)</taxon>
    </lineage>
</organism>
<gene>
    <name evidence="2" type="ORF">PVMG_06227</name>
</gene>
<evidence type="ECO:0000313" key="2">
    <source>
        <dbReference type="EMBL" id="KMZ94884.1"/>
    </source>
</evidence>
<accession>A0A0J9TI32</accession>
<dbReference type="Proteomes" id="UP000053776">
    <property type="component" value="Unassembled WGS sequence"/>
</dbReference>
<proteinExistence type="predicted"/>
<keyword evidence="1" id="KW-0812">Transmembrane</keyword>
<dbReference type="InterPro" id="IPR022139">
    <property type="entry name" value="Fam-L/Fam-M-like_plasmodium"/>
</dbReference>
<dbReference type="OrthoDB" id="389412at2759"/>
<protein>
    <recommendedName>
        <fullName evidence="4">Variable surface protein Vir35</fullName>
    </recommendedName>
</protein>
<keyword evidence="1" id="KW-0472">Membrane</keyword>
<feature type="transmembrane region" description="Helical" evidence="1">
    <location>
        <begin position="235"/>
        <end position="254"/>
    </location>
</feature>
<name>A0A0J9TI32_PLAVI</name>
<feature type="transmembrane region" description="Helical" evidence="1">
    <location>
        <begin position="6"/>
        <end position="25"/>
    </location>
</feature>
<evidence type="ECO:0000256" key="1">
    <source>
        <dbReference type="SAM" id="Phobius"/>
    </source>
</evidence>
<dbReference type="Pfam" id="PF12420">
    <property type="entry name" value="DUF3671"/>
    <property type="match status" value="1"/>
</dbReference>
<feature type="transmembrane region" description="Helical" evidence="1">
    <location>
        <begin position="166"/>
        <end position="185"/>
    </location>
</feature>